<comment type="caution">
    <text evidence="4">The sequence shown here is derived from an EMBL/GenBank/DDBJ whole genome shotgun (WGS) entry which is preliminary data.</text>
</comment>
<evidence type="ECO:0000256" key="1">
    <source>
        <dbReference type="ARBA" id="ARBA00023002"/>
    </source>
</evidence>
<protein>
    <submittedName>
        <fullName evidence="4">Aldehyde dehydrogenase family protein</fullName>
    </submittedName>
</protein>
<dbReference type="InterPro" id="IPR015590">
    <property type="entry name" value="Aldehyde_DH_dom"/>
</dbReference>
<dbReference type="InterPro" id="IPR016163">
    <property type="entry name" value="Ald_DH_C"/>
</dbReference>
<evidence type="ECO:0000313" key="4">
    <source>
        <dbReference type="EMBL" id="GAA3635811.1"/>
    </source>
</evidence>
<dbReference type="SUPFAM" id="SSF53720">
    <property type="entry name" value="ALDH-like"/>
    <property type="match status" value="1"/>
</dbReference>
<proteinExistence type="predicted"/>
<dbReference type="InterPro" id="IPR016161">
    <property type="entry name" value="Ald_DH/histidinol_DH"/>
</dbReference>
<dbReference type="Gene3D" id="3.40.605.10">
    <property type="entry name" value="Aldehyde Dehydrogenase, Chain A, domain 1"/>
    <property type="match status" value="1"/>
</dbReference>
<dbReference type="RefSeq" id="WP_344737868.1">
    <property type="nucleotide sequence ID" value="NZ_BAAAYU010000005.1"/>
</dbReference>
<organism evidence="4 5">
    <name type="scientific">Microbacterium awajiense</name>
    <dbReference type="NCBI Taxonomy" id="415214"/>
    <lineage>
        <taxon>Bacteria</taxon>
        <taxon>Bacillati</taxon>
        <taxon>Actinomycetota</taxon>
        <taxon>Actinomycetes</taxon>
        <taxon>Micrococcales</taxon>
        <taxon>Microbacteriaceae</taxon>
        <taxon>Microbacterium</taxon>
    </lineage>
</organism>
<evidence type="ECO:0000259" key="3">
    <source>
        <dbReference type="Pfam" id="PF00171"/>
    </source>
</evidence>
<evidence type="ECO:0000256" key="2">
    <source>
        <dbReference type="SAM" id="MobiDB-lite"/>
    </source>
</evidence>
<keyword evidence="1" id="KW-0560">Oxidoreductase</keyword>
<evidence type="ECO:0000313" key="5">
    <source>
        <dbReference type="Proteomes" id="UP001501697"/>
    </source>
</evidence>
<dbReference type="EMBL" id="BAAAYU010000005">
    <property type="protein sequence ID" value="GAA3635811.1"/>
    <property type="molecule type" value="Genomic_DNA"/>
</dbReference>
<dbReference type="Proteomes" id="UP001501697">
    <property type="component" value="Unassembled WGS sequence"/>
</dbReference>
<feature type="region of interest" description="Disordered" evidence="2">
    <location>
        <begin position="1"/>
        <end position="26"/>
    </location>
</feature>
<sequence length="594" mass="63641">MSPTTPAKKPHPAASRERAANAPDIADDERERLDDALHALGEGRHLWPHLTLTQRMRLLERLHETLAAHAEEWAETAAAIAGLAPDSPLRGEVWLEGPHNAVTTVDALRATLAKLAAGRSPLDGVDLEPAPGDRLRAHAFPLSAADSLLLSGFTGEVWFEPGATADELRAAAGLGQLTPTEPAELGLVLGAGNVASIPFADVLSELFAHNRVILLKVNPTHDRLLPVFERVLAPLIEPGLVRVVRGGAEAGAYLTRHPAVEHVHITGAAATLERIVWGTGPQAKRRRRENRPLVRTPISAELGGVSPIIVVPGRWTDADLAYQAENIATMRLENSGHNCIAGQVVMISADWDQRDAFLAALRHAYGSAPHRTPWYPGAQSRLDAAASDYPDAAWFADRTRALVEIDDADPRALEQTEYFAPVLGVVSIPGNGQEFLDAAVARANSALAGTLGANVLIDPDTEAALGEGFERAIAELRYGAIAINTWTAFVFMMPTLTWGAYPGNTLQDPGSGIGIVHNALLLDRVERSIGRGPFRPFPRSAGAIAGPGRFSVLPKPPWFVTSRTGASVCEDFTRYRLAPNARTLSRIVTGALRS</sequence>
<keyword evidence="5" id="KW-1185">Reference proteome</keyword>
<feature type="domain" description="Aldehyde dehydrogenase" evidence="3">
    <location>
        <begin position="235"/>
        <end position="365"/>
    </location>
</feature>
<dbReference type="PANTHER" id="PTHR11699">
    <property type="entry name" value="ALDEHYDE DEHYDROGENASE-RELATED"/>
    <property type="match status" value="1"/>
</dbReference>
<accession>A0ABP7AMI7</accession>
<gene>
    <name evidence="4" type="ORF">GCM10022200_18900</name>
</gene>
<name>A0ABP7AMI7_9MICO</name>
<dbReference type="Gene3D" id="3.40.309.10">
    <property type="entry name" value="Aldehyde Dehydrogenase, Chain A, domain 2"/>
    <property type="match status" value="1"/>
</dbReference>
<reference evidence="5" key="1">
    <citation type="journal article" date="2019" name="Int. J. Syst. Evol. Microbiol.">
        <title>The Global Catalogue of Microorganisms (GCM) 10K type strain sequencing project: providing services to taxonomists for standard genome sequencing and annotation.</title>
        <authorList>
            <consortium name="The Broad Institute Genomics Platform"/>
            <consortium name="The Broad Institute Genome Sequencing Center for Infectious Disease"/>
            <person name="Wu L."/>
            <person name="Ma J."/>
        </authorList>
    </citation>
    <scope>NUCLEOTIDE SEQUENCE [LARGE SCALE GENOMIC DNA]</scope>
    <source>
        <strain evidence="5">JCM 16544</strain>
    </source>
</reference>
<dbReference type="InterPro" id="IPR016162">
    <property type="entry name" value="Ald_DH_N"/>
</dbReference>
<dbReference type="Pfam" id="PF00171">
    <property type="entry name" value="Aldedh"/>
    <property type="match status" value="1"/>
</dbReference>